<comment type="caution">
    <text evidence="1">The sequence shown here is derived from an EMBL/GenBank/DDBJ whole genome shotgun (WGS) entry which is preliminary data.</text>
</comment>
<dbReference type="Proteomes" id="UP000789901">
    <property type="component" value="Unassembled WGS sequence"/>
</dbReference>
<gene>
    <name evidence="1" type="ORF">GMARGA_LOCUS29715</name>
</gene>
<protein>
    <submittedName>
        <fullName evidence="1">28006_t:CDS:1</fullName>
    </submittedName>
</protein>
<name>A0ABN7WEP1_GIGMA</name>
<feature type="non-terminal residue" evidence="1">
    <location>
        <position position="52"/>
    </location>
</feature>
<dbReference type="EMBL" id="CAJVQB010040522">
    <property type="protein sequence ID" value="CAG8828498.1"/>
    <property type="molecule type" value="Genomic_DNA"/>
</dbReference>
<evidence type="ECO:0000313" key="2">
    <source>
        <dbReference type="Proteomes" id="UP000789901"/>
    </source>
</evidence>
<reference evidence="1 2" key="1">
    <citation type="submission" date="2021-06" db="EMBL/GenBank/DDBJ databases">
        <authorList>
            <person name="Kallberg Y."/>
            <person name="Tangrot J."/>
            <person name="Rosling A."/>
        </authorList>
    </citation>
    <scope>NUCLEOTIDE SEQUENCE [LARGE SCALE GENOMIC DNA]</scope>
    <source>
        <strain evidence="1 2">120-4 pot B 10/14</strain>
    </source>
</reference>
<sequence>LHDFSFVQSPNPTLTFPLLVQPDYSHFTYLNIDNLKEGNIILKNENSLLKSQ</sequence>
<organism evidence="1 2">
    <name type="scientific">Gigaspora margarita</name>
    <dbReference type="NCBI Taxonomy" id="4874"/>
    <lineage>
        <taxon>Eukaryota</taxon>
        <taxon>Fungi</taxon>
        <taxon>Fungi incertae sedis</taxon>
        <taxon>Mucoromycota</taxon>
        <taxon>Glomeromycotina</taxon>
        <taxon>Glomeromycetes</taxon>
        <taxon>Diversisporales</taxon>
        <taxon>Gigasporaceae</taxon>
        <taxon>Gigaspora</taxon>
    </lineage>
</organism>
<accession>A0ABN7WEP1</accession>
<evidence type="ECO:0000313" key="1">
    <source>
        <dbReference type="EMBL" id="CAG8828498.1"/>
    </source>
</evidence>
<feature type="non-terminal residue" evidence="1">
    <location>
        <position position="1"/>
    </location>
</feature>
<keyword evidence="2" id="KW-1185">Reference proteome</keyword>
<proteinExistence type="predicted"/>